<evidence type="ECO:0000313" key="2">
    <source>
        <dbReference type="Proteomes" id="UP001057402"/>
    </source>
</evidence>
<dbReference type="EMBL" id="CM042889">
    <property type="protein sequence ID" value="KAI4319981.1"/>
    <property type="molecule type" value="Genomic_DNA"/>
</dbReference>
<reference evidence="2" key="1">
    <citation type="journal article" date="2023" name="Front. Plant Sci.">
        <title>Chromosomal-level genome assembly of Melastoma candidum provides insights into trichome evolution.</title>
        <authorList>
            <person name="Zhong Y."/>
            <person name="Wu W."/>
            <person name="Sun C."/>
            <person name="Zou P."/>
            <person name="Liu Y."/>
            <person name="Dai S."/>
            <person name="Zhou R."/>
        </authorList>
    </citation>
    <scope>NUCLEOTIDE SEQUENCE [LARGE SCALE GENOMIC DNA]</scope>
</reference>
<protein>
    <submittedName>
        <fullName evidence="1">Uncharacterized protein</fullName>
    </submittedName>
</protein>
<evidence type="ECO:0000313" key="1">
    <source>
        <dbReference type="EMBL" id="KAI4319981.1"/>
    </source>
</evidence>
<accession>A0ACB9MAQ3</accession>
<dbReference type="Proteomes" id="UP001057402">
    <property type="component" value="Chromosome 10"/>
</dbReference>
<organism evidence="1 2">
    <name type="scientific">Melastoma candidum</name>
    <dbReference type="NCBI Taxonomy" id="119954"/>
    <lineage>
        <taxon>Eukaryota</taxon>
        <taxon>Viridiplantae</taxon>
        <taxon>Streptophyta</taxon>
        <taxon>Embryophyta</taxon>
        <taxon>Tracheophyta</taxon>
        <taxon>Spermatophyta</taxon>
        <taxon>Magnoliopsida</taxon>
        <taxon>eudicotyledons</taxon>
        <taxon>Gunneridae</taxon>
        <taxon>Pentapetalae</taxon>
        <taxon>rosids</taxon>
        <taxon>malvids</taxon>
        <taxon>Myrtales</taxon>
        <taxon>Melastomataceae</taxon>
        <taxon>Melastomatoideae</taxon>
        <taxon>Melastomateae</taxon>
        <taxon>Melastoma</taxon>
    </lineage>
</organism>
<gene>
    <name evidence="1" type="ORF">MLD38_033511</name>
</gene>
<comment type="caution">
    <text evidence="1">The sequence shown here is derived from an EMBL/GenBank/DDBJ whole genome shotgun (WGS) entry which is preliminary data.</text>
</comment>
<keyword evidence="2" id="KW-1185">Reference proteome</keyword>
<sequence>MDTSSSSSTSGGHGLRFGESATAARKEGSAGYCGSFQMPLHYPVYSREDYESMPEWQLDCILREYGLVLTSPEAGVEQKRRFAVGAFLWSRK</sequence>
<name>A0ACB9MAQ3_9MYRT</name>
<proteinExistence type="predicted"/>